<dbReference type="AlphaFoldDB" id="A0A2W5GLB1"/>
<accession>A0A2W5GLB1</accession>
<dbReference type="EMBL" id="QFOL01000457">
    <property type="protein sequence ID" value="PZP42839.1"/>
    <property type="molecule type" value="Genomic_DNA"/>
</dbReference>
<proteinExistence type="predicted"/>
<feature type="non-terminal residue" evidence="1">
    <location>
        <position position="1"/>
    </location>
</feature>
<sequence length="44" mass="5127">ARLYERHVGSIEKVGGIGTGEFSEMNKLLQRLDRFWNDSIAYRL</sequence>
<dbReference type="Proteomes" id="UP000249769">
    <property type="component" value="Unassembled WGS sequence"/>
</dbReference>
<gene>
    <name evidence="1" type="ORF">DI595_21825</name>
</gene>
<evidence type="ECO:0000313" key="1">
    <source>
        <dbReference type="EMBL" id="PZP42839.1"/>
    </source>
</evidence>
<name>A0A2W5GLB1_9HYPH</name>
<evidence type="ECO:0000313" key="2">
    <source>
        <dbReference type="Proteomes" id="UP000249769"/>
    </source>
</evidence>
<organism evidence="1 2">
    <name type="scientific">Agrobacterium fabrum</name>
    <dbReference type="NCBI Taxonomy" id="1176649"/>
    <lineage>
        <taxon>Bacteria</taxon>
        <taxon>Pseudomonadati</taxon>
        <taxon>Pseudomonadota</taxon>
        <taxon>Alphaproteobacteria</taxon>
        <taxon>Hyphomicrobiales</taxon>
        <taxon>Rhizobiaceae</taxon>
        <taxon>Rhizobium/Agrobacterium group</taxon>
        <taxon>Agrobacterium</taxon>
        <taxon>Agrobacterium tumefaciens complex</taxon>
    </lineage>
</organism>
<comment type="caution">
    <text evidence="1">The sequence shown here is derived from an EMBL/GenBank/DDBJ whole genome shotgun (WGS) entry which is preliminary data.</text>
</comment>
<reference evidence="1 2" key="1">
    <citation type="submission" date="2017-08" db="EMBL/GenBank/DDBJ databases">
        <title>Infants hospitalized years apart are colonized by the same room-sourced microbial strains.</title>
        <authorList>
            <person name="Brooks B."/>
            <person name="Olm M.R."/>
            <person name="Firek B.A."/>
            <person name="Baker R."/>
            <person name="Thomas B.C."/>
            <person name="Morowitz M.J."/>
            <person name="Banfield J.F."/>
        </authorList>
    </citation>
    <scope>NUCLEOTIDE SEQUENCE [LARGE SCALE GENOMIC DNA]</scope>
    <source>
        <strain evidence="1">S2_009_000_R2_73</strain>
    </source>
</reference>
<protein>
    <submittedName>
        <fullName evidence="1">MarR family transcriptional regulator</fullName>
    </submittedName>
</protein>